<evidence type="ECO:0000313" key="3">
    <source>
        <dbReference type="Proteomes" id="UP000603708"/>
    </source>
</evidence>
<dbReference type="AlphaFoldDB" id="A0A919GR70"/>
<dbReference type="EMBL" id="BNCD01000042">
    <property type="protein sequence ID" value="GHH88758.1"/>
    <property type="molecule type" value="Genomic_DNA"/>
</dbReference>
<protein>
    <submittedName>
        <fullName evidence="2">Uncharacterized protein</fullName>
    </submittedName>
</protein>
<organism evidence="2 3">
    <name type="scientific">Streptomyces sulfonofaciens</name>
    <dbReference type="NCBI Taxonomy" id="68272"/>
    <lineage>
        <taxon>Bacteria</taxon>
        <taxon>Bacillati</taxon>
        <taxon>Actinomycetota</taxon>
        <taxon>Actinomycetes</taxon>
        <taxon>Kitasatosporales</taxon>
        <taxon>Streptomycetaceae</taxon>
        <taxon>Streptomyces</taxon>
    </lineage>
</organism>
<feature type="compositionally biased region" description="Basic and acidic residues" evidence="1">
    <location>
        <begin position="71"/>
        <end position="81"/>
    </location>
</feature>
<reference evidence="2" key="2">
    <citation type="submission" date="2020-09" db="EMBL/GenBank/DDBJ databases">
        <authorList>
            <person name="Sun Q."/>
            <person name="Ohkuma M."/>
        </authorList>
    </citation>
    <scope>NUCLEOTIDE SEQUENCE</scope>
    <source>
        <strain evidence="2">JCM 5069</strain>
    </source>
</reference>
<comment type="caution">
    <text evidence="2">The sequence shown here is derived from an EMBL/GenBank/DDBJ whole genome shotgun (WGS) entry which is preliminary data.</text>
</comment>
<keyword evidence="3" id="KW-1185">Reference proteome</keyword>
<gene>
    <name evidence="2" type="ORF">GCM10018793_69670</name>
</gene>
<evidence type="ECO:0000256" key="1">
    <source>
        <dbReference type="SAM" id="MobiDB-lite"/>
    </source>
</evidence>
<feature type="region of interest" description="Disordered" evidence="1">
    <location>
        <begin position="1"/>
        <end position="20"/>
    </location>
</feature>
<proteinExistence type="predicted"/>
<name>A0A919GR70_9ACTN</name>
<dbReference type="Proteomes" id="UP000603708">
    <property type="component" value="Unassembled WGS sequence"/>
</dbReference>
<feature type="region of interest" description="Disordered" evidence="1">
    <location>
        <begin position="47"/>
        <end position="81"/>
    </location>
</feature>
<sequence length="81" mass="8198">MSCSHPRPHCFGAGRSGHTGHRAARAGAFAACLGGGAADARRAEPAKACRGGRRGHAVAGRPLRPFPAGSARRERAQGVGT</sequence>
<accession>A0A919GR70</accession>
<reference evidence="2" key="1">
    <citation type="journal article" date="2014" name="Int. J. Syst. Evol. Microbiol.">
        <title>Complete genome sequence of Corynebacterium casei LMG S-19264T (=DSM 44701T), isolated from a smear-ripened cheese.</title>
        <authorList>
            <consortium name="US DOE Joint Genome Institute (JGI-PGF)"/>
            <person name="Walter F."/>
            <person name="Albersmeier A."/>
            <person name="Kalinowski J."/>
            <person name="Ruckert C."/>
        </authorList>
    </citation>
    <scope>NUCLEOTIDE SEQUENCE</scope>
    <source>
        <strain evidence="2">JCM 5069</strain>
    </source>
</reference>
<evidence type="ECO:0000313" key="2">
    <source>
        <dbReference type="EMBL" id="GHH88758.1"/>
    </source>
</evidence>